<feature type="non-terminal residue" evidence="1">
    <location>
        <position position="1"/>
    </location>
</feature>
<evidence type="ECO:0000313" key="2">
    <source>
        <dbReference type="Proteomes" id="UP001233999"/>
    </source>
</evidence>
<dbReference type="Proteomes" id="UP001233999">
    <property type="component" value="Unassembled WGS sequence"/>
</dbReference>
<feature type="non-terminal residue" evidence="1">
    <location>
        <position position="112"/>
    </location>
</feature>
<name>A0AAD8AA20_DIPPU</name>
<reference evidence="1" key="2">
    <citation type="submission" date="2023-05" db="EMBL/GenBank/DDBJ databases">
        <authorList>
            <person name="Fouks B."/>
        </authorList>
    </citation>
    <scope>NUCLEOTIDE SEQUENCE</scope>
    <source>
        <strain evidence="1">Stay&amp;Tobe</strain>
        <tissue evidence="1">Testes</tissue>
    </source>
</reference>
<gene>
    <name evidence="1" type="ORF">L9F63_013845</name>
</gene>
<proteinExistence type="predicted"/>
<evidence type="ECO:0000313" key="1">
    <source>
        <dbReference type="EMBL" id="KAJ9594856.1"/>
    </source>
</evidence>
<comment type="caution">
    <text evidence="1">The sequence shown here is derived from an EMBL/GenBank/DDBJ whole genome shotgun (WGS) entry which is preliminary data.</text>
</comment>
<protein>
    <submittedName>
        <fullName evidence="1">Uncharacterized protein</fullName>
    </submittedName>
</protein>
<keyword evidence="2" id="KW-1185">Reference proteome</keyword>
<organism evidence="1 2">
    <name type="scientific">Diploptera punctata</name>
    <name type="common">Pacific beetle cockroach</name>
    <dbReference type="NCBI Taxonomy" id="6984"/>
    <lineage>
        <taxon>Eukaryota</taxon>
        <taxon>Metazoa</taxon>
        <taxon>Ecdysozoa</taxon>
        <taxon>Arthropoda</taxon>
        <taxon>Hexapoda</taxon>
        <taxon>Insecta</taxon>
        <taxon>Pterygota</taxon>
        <taxon>Neoptera</taxon>
        <taxon>Polyneoptera</taxon>
        <taxon>Dictyoptera</taxon>
        <taxon>Blattodea</taxon>
        <taxon>Blaberoidea</taxon>
        <taxon>Blaberidae</taxon>
        <taxon>Diplopterinae</taxon>
        <taxon>Diploptera</taxon>
    </lineage>
</organism>
<accession>A0AAD8AA20</accession>
<reference evidence="1" key="1">
    <citation type="journal article" date="2023" name="IScience">
        <title>Live-bearing cockroach genome reveals convergent evolutionary mechanisms linked to viviparity in insects and beyond.</title>
        <authorList>
            <person name="Fouks B."/>
            <person name="Harrison M.C."/>
            <person name="Mikhailova A.A."/>
            <person name="Marchal E."/>
            <person name="English S."/>
            <person name="Carruthers M."/>
            <person name="Jennings E.C."/>
            <person name="Chiamaka E.L."/>
            <person name="Frigard R.A."/>
            <person name="Pippel M."/>
            <person name="Attardo G.M."/>
            <person name="Benoit J.B."/>
            <person name="Bornberg-Bauer E."/>
            <person name="Tobe S.S."/>
        </authorList>
    </citation>
    <scope>NUCLEOTIDE SEQUENCE</scope>
    <source>
        <strain evidence="1">Stay&amp;Tobe</strain>
    </source>
</reference>
<dbReference type="AlphaFoldDB" id="A0AAD8AA20"/>
<dbReference type="EMBL" id="JASPKZ010002711">
    <property type="protein sequence ID" value="KAJ9594856.1"/>
    <property type="molecule type" value="Genomic_DNA"/>
</dbReference>
<sequence length="112" mass="12553">SLSSQMPLTSSCLIISNFALCGRLKWSLLRGATVLNIPIARLLQFLTPPSALMDAVCFKYLYNFRKPPLSISGRVFGYLIQTTCCYLGKGDNGYLVRWTYIGFMLVPKSVYV</sequence>